<organism evidence="1 2">
    <name type="scientific">Gulo gulo</name>
    <name type="common">Wolverine</name>
    <name type="synonym">Gluton</name>
    <dbReference type="NCBI Taxonomy" id="48420"/>
    <lineage>
        <taxon>Eukaryota</taxon>
        <taxon>Metazoa</taxon>
        <taxon>Chordata</taxon>
        <taxon>Craniata</taxon>
        <taxon>Vertebrata</taxon>
        <taxon>Euteleostomi</taxon>
        <taxon>Mammalia</taxon>
        <taxon>Eutheria</taxon>
        <taxon>Laurasiatheria</taxon>
        <taxon>Carnivora</taxon>
        <taxon>Caniformia</taxon>
        <taxon>Musteloidea</taxon>
        <taxon>Mustelidae</taxon>
        <taxon>Guloninae</taxon>
        <taxon>Gulo</taxon>
    </lineage>
</organism>
<dbReference type="EMBL" id="CYRY02010875">
    <property type="protein sequence ID" value="VCW78860.1"/>
    <property type="molecule type" value="Genomic_DNA"/>
</dbReference>
<comment type="caution">
    <text evidence="1">The sequence shown here is derived from an EMBL/GenBank/DDBJ whole genome shotgun (WGS) entry which is preliminary data.</text>
</comment>
<accession>A0A9X9PZ57</accession>
<sequence length="24" mass="2541">MCTTRALSMLLPTFGEKKGPSANS</sequence>
<feature type="non-terminal residue" evidence="1">
    <location>
        <position position="24"/>
    </location>
</feature>
<keyword evidence="2" id="KW-1185">Reference proteome</keyword>
<proteinExistence type="predicted"/>
<dbReference type="AlphaFoldDB" id="A0A9X9PZ57"/>
<evidence type="ECO:0000313" key="2">
    <source>
        <dbReference type="Proteomes" id="UP000269945"/>
    </source>
</evidence>
<protein>
    <submittedName>
        <fullName evidence="1">Uncharacterized protein</fullName>
    </submittedName>
</protein>
<dbReference type="Proteomes" id="UP000269945">
    <property type="component" value="Unassembled WGS sequence"/>
</dbReference>
<gene>
    <name evidence="1" type="ORF">BN2614_LOCUS3</name>
</gene>
<evidence type="ECO:0000313" key="1">
    <source>
        <dbReference type="EMBL" id="VCW78860.1"/>
    </source>
</evidence>
<reference evidence="1 2" key="1">
    <citation type="submission" date="2018-10" db="EMBL/GenBank/DDBJ databases">
        <authorList>
            <person name="Ekblom R."/>
            <person name="Jareborg N."/>
        </authorList>
    </citation>
    <scope>NUCLEOTIDE SEQUENCE [LARGE SCALE GENOMIC DNA]</scope>
    <source>
        <tissue evidence="1">Muscle</tissue>
    </source>
</reference>
<name>A0A9X9PZ57_GULGU</name>